<gene>
    <name evidence="4" type="ORF">C1634_005940</name>
</gene>
<dbReference type="PANTHER" id="PTHR30273">
    <property type="entry name" value="PERIPLASMIC SIGNAL SENSOR AND SIGMA FACTOR ACTIVATOR FECR-RELATED"/>
    <property type="match status" value="1"/>
</dbReference>
<evidence type="ECO:0000256" key="1">
    <source>
        <dbReference type="SAM" id="Phobius"/>
    </source>
</evidence>
<dbReference type="GO" id="GO:0016989">
    <property type="term" value="F:sigma factor antagonist activity"/>
    <property type="evidence" value="ECO:0007669"/>
    <property type="project" value="TreeGrafter"/>
</dbReference>
<organism evidence="4 5">
    <name type="scientific">Chryseobacterium viscerum</name>
    <dbReference type="NCBI Taxonomy" id="1037377"/>
    <lineage>
        <taxon>Bacteria</taxon>
        <taxon>Pseudomonadati</taxon>
        <taxon>Bacteroidota</taxon>
        <taxon>Flavobacteriia</taxon>
        <taxon>Flavobacteriales</taxon>
        <taxon>Weeksellaceae</taxon>
        <taxon>Chryseobacterium group</taxon>
        <taxon>Chryseobacterium</taxon>
    </lineage>
</organism>
<evidence type="ECO:0000313" key="5">
    <source>
        <dbReference type="Proteomes" id="UP000236413"/>
    </source>
</evidence>
<dbReference type="InterPro" id="IPR032508">
    <property type="entry name" value="FecR_C"/>
</dbReference>
<dbReference type="EMBL" id="PPEG02000002">
    <property type="protein sequence ID" value="PWN64132.1"/>
    <property type="molecule type" value="Genomic_DNA"/>
</dbReference>
<keyword evidence="1" id="KW-0472">Membrane</keyword>
<comment type="caution">
    <text evidence="4">The sequence shown here is derived from an EMBL/GenBank/DDBJ whole genome shotgun (WGS) entry which is preliminary data.</text>
</comment>
<accession>A0A316WRR3</accession>
<keyword evidence="1" id="KW-0812">Transmembrane</keyword>
<evidence type="ECO:0000259" key="2">
    <source>
        <dbReference type="Pfam" id="PF04773"/>
    </source>
</evidence>
<evidence type="ECO:0000259" key="3">
    <source>
        <dbReference type="Pfam" id="PF16344"/>
    </source>
</evidence>
<feature type="domain" description="FecR protein" evidence="2">
    <location>
        <begin position="180"/>
        <end position="276"/>
    </location>
</feature>
<keyword evidence="1" id="KW-1133">Transmembrane helix</keyword>
<proteinExistence type="predicted"/>
<evidence type="ECO:0000313" key="4">
    <source>
        <dbReference type="EMBL" id="PWN64132.1"/>
    </source>
</evidence>
<dbReference type="InterPro" id="IPR006860">
    <property type="entry name" value="FecR"/>
</dbReference>
<dbReference type="Gene3D" id="2.60.120.1440">
    <property type="match status" value="1"/>
</dbReference>
<dbReference type="InterPro" id="IPR012373">
    <property type="entry name" value="Ferrdict_sens_TM"/>
</dbReference>
<dbReference type="AlphaFoldDB" id="A0A316WRR3"/>
<protein>
    <submittedName>
        <fullName evidence="4">FecR family protein</fullName>
    </submittedName>
</protein>
<sequence>MENQDHLLQLLEKYRDNSCSPREVKQLLGYFHKDSEEQDQLMELVLNHLKEKNSIEESNKNFNSRLDRAYLNIQQEITESDARSKATRRLWKKLLAAATITIAVGVLSLYYINRYNIYNNRPLQAQDIQPGGHKARLTLADGRSIQLKDTQSGIIVSDKGISYNDGTAISDQKINGLISISTPRGGEYEVVLSDGSKVWLNAATTLQYSADLRERGKRKVMLVDGEAYFEVAKDKKHPFIVVTKTQKVEVLGTHFNLSSYADQKRIVTTLEEGSVKVSSLTEVTHKQNFNKDPASKSPHSLNEVILKPGQESLFTDGRLTVRKADLQSALAWKEGLIYFRDAPIQEVLRQVSLWYTIEIEYEGVPTKEVFNGGIKRSSDLSAVLRILELSKVHCSLKKKNNKTILTILEEK</sequence>
<dbReference type="Proteomes" id="UP000236413">
    <property type="component" value="Unassembled WGS sequence"/>
</dbReference>
<dbReference type="Pfam" id="PF04773">
    <property type="entry name" value="FecR"/>
    <property type="match status" value="1"/>
</dbReference>
<feature type="transmembrane region" description="Helical" evidence="1">
    <location>
        <begin position="94"/>
        <end position="112"/>
    </location>
</feature>
<dbReference type="Gene3D" id="3.55.50.30">
    <property type="match status" value="1"/>
</dbReference>
<dbReference type="Pfam" id="PF16344">
    <property type="entry name" value="FecR_C"/>
    <property type="match status" value="1"/>
</dbReference>
<reference evidence="4 5" key="1">
    <citation type="submission" date="2018-04" db="EMBL/GenBank/DDBJ databases">
        <title>Chryseobacterium oncorhynchi 701B-08T from rainbow trout, and Chryseobacterium viscerum 687B-08T from diseased fish.</title>
        <authorList>
            <person name="Jeong J.-J."/>
            <person name="Lee Y.J."/>
            <person name="Pathiraja D."/>
            <person name="Park B."/>
            <person name="Choi I.-G."/>
            <person name="Kim K.D."/>
        </authorList>
    </citation>
    <scope>NUCLEOTIDE SEQUENCE [LARGE SCALE GENOMIC DNA]</scope>
    <source>
        <strain evidence="4 5">687B-08</strain>
    </source>
</reference>
<feature type="domain" description="Protein FecR C-terminal" evidence="3">
    <location>
        <begin position="337"/>
        <end position="402"/>
    </location>
</feature>
<name>A0A316WRR3_9FLAO</name>
<dbReference type="RefSeq" id="WP_103235251.1">
    <property type="nucleotide sequence ID" value="NZ_PPEG02000002.1"/>
</dbReference>
<dbReference type="PANTHER" id="PTHR30273:SF2">
    <property type="entry name" value="PROTEIN FECR"/>
    <property type="match status" value="1"/>
</dbReference>